<evidence type="ECO:0000313" key="9">
    <source>
        <dbReference type="EMBL" id="CAJ73119.1"/>
    </source>
</evidence>
<dbReference type="Proteomes" id="UP000501926">
    <property type="component" value="Chromosome"/>
</dbReference>
<evidence type="ECO:0000313" key="10">
    <source>
        <dbReference type="EMBL" id="QII13079.1"/>
    </source>
</evidence>
<evidence type="ECO:0000256" key="1">
    <source>
        <dbReference type="ARBA" id="ARBA00013860"/>
    </source>
</evidence>
<dbReference type="InterPro" id="IPR038619">
    <property type="entry name" value="MraZ_sf"/>
</dbReference>
<dbReference type="PANTHER" id="PTHR34701:SF1">
    <property type="entry name" value="TRANSCRIPTIONAL REGULATOR MRAZ"/>
    <property type="match status" value="1"/>
</dbReference>
<dbReference type="CDD" id="cd16320">
    <property type="entry name" value="MraZ_N"/>
    <property type="match status" value="1"/>
</dbReference>
<evidence type="ECO:0000256" key="7">
    <source>
        <dbReference type="HAMAP-Rule" id="MF_01008"/>
    </source>
</evidence>
<keyword evidence="3" id="KW-0677">Repeat</keyword>
<keyword evidence="2 7" id="KW-0963">Cytoplasm</keyword>
<keyword evidence="6 7" id="KW-0804">Transcription</keyword>
<comment type="subunit">
    <text evidence="7">Forms oligomers.</text>
</comment>
<dbReference type="Gene3D" id="3.40.1550.20">
    <property type="entry name" value="Transcriptional regulator MraZ domain"/>
    <property type="match status" value="1"/>
</dbReference>
<dbReference type="EMBL" id="CP049055">
    <property type="protein sequence ID" value="QII13079.1"/>
    <property type="molecule type" value="Genomic_DNA"/>
</dbReference>
<dbReference type="CDD" id="cd16321">
    <property type="entry name" value="MraZ_C"/>
    <property type="match status" value="1"/>
</dbReference>
<reference evidence="9" key="1">
    <citation type="journal article" date="2006" name="Nature">
        <title>Deciphering the evolution and metabolism of an anammox bacterium from a community genome.</title>
        <authorList>
            <person name="Strous M."/>
            <person name="Pelletier E."/>
            <person name="Mangenot S."/>
            <person name="Rattei T."/>
            <person name="Lehner A."/>
            <person name="Taylor M.W."/>
            <person name="Horn M."/>
            <person name="Daims H."/>
            <person name="Bartol-Mavel D."/>
            <person name="Wincker P."/>
            <person name="Barbe V."/>
            <person name="Fonknechten N."/>
            <person name="Vallenet D."/>
            <person name="Segurens B."/>
            <person name="Schenowitz-Truong C."/>
            <person name="Medigue C."/>
            <person name="Collingro A."/>
            <person name="Snel B."/>
            <person name="Dutilh B.E."/>
            <person name="OpDenCamp H.J.M."/>
            <person name="vanDerDrift C."/>
            <person name="Cirpus I."/>
            <person name="vanDePas-Schoonen K.T."/>
            <person name="Harhangi H.R."/>
            <person name="vanNiftrik L."/>
            <person name="Schmid M."/>
            <person name="Keltjens J."/>
            <person name="vanDeVossenberg J."/>
            <person name="Kartal B."/>
            <person name="Meier H."/>
            <person name="Frishman D."/>
            <person name="Huynen M.A."/>
            <person name="Mewes H."/>
            <person name="Weissenbach J."/>
            <person name="Jetten M.S.M."/>
            <person name="Wagner M."/>
            <person name="LePaslier D."/>
        </authorList>
    </citation>
    <scope>NUCLEOTIDE SEQUENCE</scope>
</reference>
<evidence type="ECO:0000256" key="6">
    <source>
        <dbReference type="ARBA" id="ARBA00023163"/>
    </source>
</evidence>
<dbReference type="RefSeq" id="WP_164995313.1">
    <property type="nucleotide sequence ID" value="NZ_CP049055.1"/>
</dbReference>
<evidence type="ECO:0000256" key="2">
    <source>
        <dbReference type="ARBA" id="ARBA00022490"/>
    </source>
</evidence>
<dbReference type="EMBL" id="CT573071">
    <property type="protein sequence ID" value="CAJ73119.1"/>
    <property type="molecule type" value="Genomic_DNA"/>
</dbReference>
<dbReference type="NCBIfam" id="TIGR00242">
    <property type="entry name" value="division/cell wall cluster transcriptional repressor MraZ"/>
    <property type="match status" value="1"/>
</dbReference>
<keyword evidence="4 7" id="KW-0805">Transcription regulation</keyword>
<dbReference type="InterPro" id="IPR037914">
    <property type="entry name" value="SpoVT-AbrB_sf"/>
</dbReference>
<dbReference type="AlphaFoldDB" id="Q1Q6B8"/>
<dbReference type="GO" id="GO:0000976">
    <property type="term" value="F:transcription cis-regulatory region binding"/>
    <property type="evidence" value="ECO:0007669"/>
    <property type="project" value="TreeGrafter"/>
</dbReference>
<dbReference type="GO" id="GO:0005737">
    <property type="term" value="C:cytoplasm"/>
    <property type="evidence" value="ECO:0007669"/>
    <property type="project" value="UniProtKB-UniRule"/>
</dbReference>
<evidence type="ECO:0000256" key="3">
    <source>
        <dbReference type="ARBA" id="ARBA00022737"/>
    </source>
</evidence>
<gene>
    <name evidence="7 9" type="primary">mraZ</name>
    <name evidence="10" type="ORF">KsCSTR_37000</name>
    <name evidence="9" type="ORF">kuste2373</name>
</gene>
<sequence length="146" mass="17158">MFTGEYRHTIDTKNRLAIPASLRESINEEVEGKGFYITRGLDTCLFMYTPKEWQGVVSKIEQSSFTNKKARQFQRLFFSKAQHITVTDPQGRILIPQYLKEIANIQKNVVIVGVNNRIEIWDEKNWSDFESETNEEYEEIAEDLFQ</sequence>
<feature type="domain" description="SpoVT-AbrB" evidence="8">
    <location>
        <begin position="5"/>
        <end position="52"/>
    </location>
</feature>
<proteinExistence type="inferred from homology"/>
<evidence type="ECO:0000256" key="4">
    <source>
        <dbReference type="ARBA" id="ARBA00023015"/>
    </source>
</evidence>
<protein>
    <recommendedName>
        <fullName evidence="1 7">Transcriptional regulator MraZ</fullName>
    </recommendedName>
</protein>
<dbReference type="PANTHER" id="PTHR34701">
    <property type="entry name" value="TRANSCRIPTIONAL REGULATOR MRAZ"/>
    <property type="match status" value="1"/>
</dbReference>
<dbReference type="PROSITE" id="PS51740">
    <property type="entry name" value="SPOVT_ABRB"/>
    <property type="match status" value="2"/>
</dbReference>
<comment type="similarity">
    <text evidence="7">Belongs to the MraZ family.</text>
</comment>
<evidence type="ECO:0000313" key="11">
    <source>
        <dbReference type="Proteomes" id="UP000501926"/>
    </source>
</evidence>
<evidence type="ECO:0000256" key="5">
    <source>
        <dbReference type="ARBA" id="ARBA00023125"/>
    </source>
</evidence>
<dbReference type="InterPro" id="IPR035644">
    <property type="entry name" value="MraZ_C"/>
</dbReference>
<dbReference type="SUPFAM" id="SSF89447">
    <property type="entry name" value="AbrB/MazE/MraZ-like"/>
    <property type="match status" value="1"/>
</dbReference>
<dbReference type="InterPro" id="IPR003444">
    <property type="entry name" value="MraZ"/>
</dbReference>
<organism evidence="9">
    <name type="scientific">Kuenenia stuttgartiensis</name>
    <dbReference type="NCBI Taxonomy" id="174633"/>
    <lineage>
        <taxon>Bacteria</taxon>
        <taxon>Pseudomonadati</taxon>
        <taxon>Planctomycetota</taxon>
        <taxon>Candidatus Brocadiia</taxon>
        <taxon>Candidatus Brocadiales</taxon>
        <taxon>Candidatus Brocadiaceae</taxon>
        <taxon>Candidatus Kuenenia</taxon>
    </lineage>
</organism>
<dbReference type="InterPro" id="IPR007159">
    <property type="entry name" value="SpoVT-AbrB_dom"/>
</dbReference>
<dbReference type="GO" id="GO:2000143">
    <property type="term" value="P:negative regulation of DNA-templated transcription initiation"/>
    <property type="evidence" value="ECO:0007669"/>
    <property type="project" value="TreeGrafter"/>
</dbReference>
<feature type="domain" description="SpoVT-AbrB" evidence="8">
    <location>
        <begin position="82"/>
        <end position="125"/>
    </location>
</feature>
<reference evidence="9" key="2">
    <citation type="submission" date="2006-01" db="EMBL/GenBank/DDBJ databases">
        <authorList>
            <person name="Genoscope"/>
        </authorList>
    </citation>
    <scope>NUCLEOTIDE SEQUENCE</scope>
</reference>
<dbReference type="InterPro" id="IPR020603">
    <property type="entry name" value="MraZ_dom"/>
</dbReference>
<dbReference type="GO" id="GO:0009295">
    <property type="term" value="C:nucleoid"/>
    <property type="evidence" value="ECO:0007669"/>
    <property type="project" value="UniProtKB-SubCell"/>
</dbReference>
<reference evidence="10 11" key="3">
    <citation type="submission" date="2020-02" db="EMBL/GenBank/DDBJ databases">
        <title>Newly sequenced genome of strain CSTR1 showed variability in Candidatus Kuenenia stuttgartiensis genomes.</title>
        <authorList>
            <person name="Ding C."/>
            <person name="Adrian L."/>
        </authorList>
    </citation>
    <scope>NUCLEOTIDE SEQUENCE [LARGE SCALE GENOMIC DNA]</scope>
    <source>
        <strain evidence="10 11">CSTR1</strain>
    </source>
</reference>
<dbReference type="HAMAP" id="MF_01008">
    <property type="entry name" value="MraZ"/>
    <property type="match status" value="1"/>
</dbReference>
<evidence type="ECO:0000259" key="8">
    <source>
        <dbReference type="PROSITE" id="PS51740"/>
    </source>
</evidence>
<comment type="subcellular location">
    <subcellularLocation>
        <location evidence="7">Cytoplasm</location>
        <location evidence="7">Nucleoid</location>
    </subcellularLocation>
</comment>
<keyword evidence="5 7" id="KW-0238">DNA-binding</keyword>
<accession>Q1Q6B8</accession>
<dbReference type="InterPro" id="IPR035642">
    <property type="entry name" value="MraZ_N"/>
</dbReference>
<dbReference type="GO" id="GO:0003700">
    <property type="term" value="F:DNA-binding transcription factor activity"/>
    <property type="evidence" value="ECO:0007669"/>
    <property type="project" value="UniProtKB-UniRule"/>
</dbReference>
<dbReference type="Pfam" id="PF02381">
    <property type="entry name" value="MraZ"/>
    <property type="match status" value="2"/>
</dbReference>
<name>Q1Q6B8_KUEST</name>